<feature type="region of interest" description="Disordered" evidence="1">
    <location>
        <begin position="849"/>
        <end position="928"/>
    </location>
</feature>
<feature type="region of interest" description="Disordered" evidence="1">
    <location>
        <begin position="2487"/>
        <end position="2517"/>
    </location>
</feature>
<organism evidence="2 3">
    <name type="scientific">Blattamonas nauphoetae</name>
    <dbReference type="NCBI Taxonomy" id="2049346"/>
    <lineage>
        <taxon>Eukaryota</taxon>
        <taxon>Metamonada</taxon>
        <taxon>Preaxostyla</taxon>
        <taxon>Oxymonadida</taxon>
        <taxon>Blattamonas</taxon>
    </lineage>
</organism>
<feature type="region of interest" description="Disordered" evidence="1">
    <location>
        <begin position="493"/>
        <end position="546"/>
    </location>
</feature>
<evidence type="ECO:0000313" key="2">
    <source>
        <dbReference type="EMBL" id="KAK2950345.1"/>
    </source>
</evidence>
<proteinExistence type="predicted"/>
<name>A0ABQ9XFZ5_9EUKA</name>
<evidence type="ECO:0000256" key="1">
    <source>
        <dbReference type="SAM" id="MobiDB-lite"/>
    </source>
</evidence>
<feature type="compositionally biased region" description="Polar residues" evidence="1">
    <location>
        <begin position="804"/>
        <end position="817"/>
    </location>
</feature>
<comment type="caution">
    <text evidence="2">The sequence shown here is derived from an EMBL/GenBank/DDBJ whole genome shotgun (WGS) entry which is preliminary data.</text>
</comment>
<dbReference type="PANTHER" id="PTHR45799:SF2">
    <property type="entry name" value="RETICULON-LIKE PROTEIN"/>
    <property type="match status" value="1"/>
</dbReference>
<feature type="region of interest" description="Disordered" evidence="1">
    <location>
        <begin position="354"/>
        <end position="383"/>
    </location>
</feature>
<protein>
    <submittedName>
        <fullName evidence="2">Uncharacterized protein</fullName>
    </submittedName>
</protein>
<dbReference type="Proteomes" id="UP001281761">
    <property type="component" value="Unassembled WGS sequence"/>
</dbReference>
<feature type="region of interest" description="Disordered" evidence="1">
    <location>
        <begin position="578"/>
        <end position="627"/>
    </location>
</feature>
<feature type="compositionally biased region" description="Acidic residues" evidence="1">
    <location>
        <begin position="875"/>
        <end position="886"/>
    </location>
</feature>
<feature type="region of interest" description="Disordered" evidence="1">
    <location>
        <begin position="117"/>
        <end position="160"/>
    </location>
</feature>
<feature type="compositionally biased region" description="Basic and acidic residues" evidence="1">
    <location>
        <begin position="918"/>
        <end position="928"/>
    </location>
</feature>
<keyword evidence="3" id="KW-1185">Reference proteome</keyword>
<dbReference type="PANTHER" id="PTHR45799">
    <property type="entry name" value="RETICULON-LIKE PROTEIN"/>
    <property type="match status" value="1"/>
</dbReference>
<feature type="region of interest" description="Disordered" evidence="1">
    <location>
        <begin position="799"/>
        <end position="828"/>
    </location>
</feature>
<feature type="region of interest" description="Disordered" evidence="1">
    <location>
        <begin position="1"/>
        <end position="105"/>
    </location>
</feature>
<sequence length="2838" mass="325302">MSQNTPPPCSSRNDISDNHLCDISSSEDSSNDENFQDIEQFKQRLAEAKREKKEASRREQALQKALEHERRQKEQAQREAEKAQEEKKRKEEALQRKEEELQQKEVENALLAEKNKRIEEEQRQKEEEEQRRKEEEEKKRKEEEEQKKQKQREEEEARRKEISLNIIKAQSETLDMIKPILQHFPPPKSEGLAKLLSDFFLLNDGHILFSRTWLKNDTDILSTPLLFRPVYIIILHEILKFIEHFFSEGGPKERPGAAFYIAGDQGIGKTSLMLILMSTLSHRSLGFHYEKGFKGSKPRDFQPSKNPNGSFRFDKLVGPERNAIQDLFIHIHDDCPPPEDIEDNHLHIIFTSPDPLRLPIPEKKKKASPDQPQPPSAQKPSPNHLCHIFRLPTFSLAEDAVTMVGCTPTVPFAVLSPEDMQLHTKDQQILLSIEINKEEIAGRLPEASDVKPLPSKNSSVAAQLKTLVGDERVSLTQWKNFSRKFRKEYALREKQKEEERKRKEEEERKRKEEEEQKRKEEEERKRKEEEEENEQKQREEEENKQEELLKANSNIITAQSQTINLIKPVLQHFSPGWTEGLIEPKNEEDTVNKDAELKRKEEAKREEEESTFSKSSTEYAQIENAQKLEIMWRANEAFIREKEEEEKRKEKDNLNINQDKQTDPVNQQTDHFNQIPPPDNKPSHITLQTDVTASTVTDSNEEPAPSGLSSKEIDAIGTANMKPKSEKDTVDEEIDRFYTSLNKRIQNQKEIPDRERIIAVVDWLMEQLEVPSERSQEQAKFIKDLIRKLVLFEWDQSVQKDQDAQNAEATTTAQKTQNEGREGDTDLDETSILLMGTLFEEEGMGTVTEEAEAAQTGENAQNEGREDEPKAEAIITEDVEKGEEEEGKGTVTEEAEAATNGHKDQEEKGNDIVQKIPKPAEEQERERQRVITEKLFEIAESYDQPAPNVIGEIQEFSELIKKVKLTDPQTSPSPEDLTDLTAQLERLKSHLEEPDISEDVNRQKVRDEMTKISKQDGLDDKKRRTLLYNTLIDMLITPPPYDSKKKVLQSLFVLPEEKVKRTDISLRNNIGRLLSDVIDTRNQQSDSQTLAFIVDEMISYLDYSQIDTDPPNSAQSDLTFDKGKMARLACDLLMTIVNPPIAAVDPPHKTANHLLNPVTPPHIQEYPPHIQLETRLEYVQNQIERVHVELSLVSLMDDFFFIAQDMNILVTPHSILKGLSERPEQPKVDLIRERMQVYYGNLRDDGLRDWINKASKTLLPRPDTPEKTPLEEVQLFIGNNLKSIIKKFNKKYKPSECSVINRQWLAIVRSMMNTFLYLIDAGAHRHMILEEYKGLRDLLTTVYKSNQHHLLSVAAYQPKKVVDDDDENAADYVNDMTIFLDHFSTQHPLYFLELPRTLQLAPVSQDRLEQMTIALFARNMLCFLEMENGFWFDDDSCVKQFFTDFLQQLNPGDIVHRSFVDFMNSTGLLSQEHFGLTPDKFTDFLEKEHPELKSKKDSVQTTRETPSLAIMTEEIELKIPDPKQQFKNFLTRQFGVHLLLWASTDLLMKAADAITSQESGDWKTVDRLNMARASIFGPSPRWLTSTDARTNRGLTFLWDGVLESENVEVLMKVANSNHSRIMEFNTPHIFFEKTLNAAWDDITALVPVLPDYRKKEKRPSLLKSAFSLIFKKTAEAIEQMEKQIPFVALSSFVEQIMQSEVVAALARLMTQDRYDTFKNSLTIHGIKLPPYVEEPLVCIAFLLNCPTEIHFSTTTTSFTSKHTPVDKSSLFWSHHPAMETTATKVTTISMLTFPKLSNQSVHGTKFPKSLIQTGRGETHFYAEDLQELEERNLPGLDSLIVSRGSDKSSETIFMPIQATTSKTHSLVQKGVILIQQLLFQAMCHLEPSEPIVAMYNYATTQKEFFFPSRTGILGFHMVSSYLKFDENTLAHMSSILRHRDRPLMSNPSESRPTMTTRFITDTLLANLPQYPTFSTDFDPWITSLSAVNYRNEPNFILPFRWKLLYDLFWKPSTDASPGEAKSPQITMDEKDAKDWKDRMVIRTIQELLRIGVSPNDLGETDTDRIKTFSSFLLCIAISRRRKKLFRCEPMFTPRAQDHHFVKLVRSIVGTSDCQSMVKIVASLSPKTPNNHQINRDAHLQHLDDLCRENCIQSRLYPVYRVMTNNAIKRIRNPIQECLSVIQSKYDTDVFRVPTRNNLSAILHCGTVLLDHIIPSSPSTSTSLSQSKTLKIPLHSFVLAKYGFSNSIPSLCDLTQVDVQKEVTNVTPSPLNQWLPRRVVIDPSLFTPDIQQADSLSYFTIFIHRLFNNPFIPVTTSFLPGHRNRIQDNDDLRTQIGKITKILNTVDLSDHPQLKKIVDNLSDLDQSDHPSAVFSLLSEIRSSLEKFKLNKARKTVVLAALEAIESIVAIRQQPTLVFVKSGNVLFLPSTEDPKIVDQTTQNPKIIVDRETKAHLFPIPFSTGYKKGELREEMKQLYQPLTDLLPDNFPKEHVSLSPPQDGQNKEQKDLTPSRTETESESRAILDAAILRYGGVSTTPLFVFVVDEDLPDHESLPMSLQSSEDNTRCGIMRQRSLADVLSILFMTRISREVMALSLNTSLKPNDFNNYVIKFISQVLMDANKIGKKDTEDCSTIFDTLISLVTQEGFHNLDEHRSIGIELLVSAYPLLQDETSVISLSRLLMMCKSTPEGETRLNTLVNDASPTNELDLLTRWFELLSSSIEKNGFAVPENSGGFTLASIRSNLLNAFYLVIKLEHEHRQPLVNHLSTTISFILNAGTQRFFDERDRQTLHVLQTLASKRIAEIDNMEDTRTNILSKVYVLIGRILDPLEPAKNEPLRA</sequence>
<feature type="compositionally biased region" description="Polar residues" evidence="1">
    <location>
        <begin position="683"/>
        <end position="698"/>
    </location>
</feature>
<accession>A0ABQ9XFZ5</accession>
<feature type="compositionally biased region" description="Basic and acidic residues" evidence="1">
    <location>
        <begin position="582"/>
        <end position="607"/>
    </location>
</feature>
<feature type="region of interest" description="Disordered" evidence="1">
    <location>
        <begin position="642"/>
        <end position="731"/>
    </location>
</feature>
<dbReference type="InterPro" id="IPR046964">
    <property type="entry name" value="RTN1-4"/>
</dbReference>
<dbReference type="EMBL" id="JARBJD010000138">
    <property type="protein sequence ID" value="KAK2950345.1"/>
    <property type="molecule type" value="Genomic_DNA"/>
</dbReference>
<feature type="compositionally biased region" description="Basic and acidic residues" evidence="1">
    <location>
        <begin position="642"/>
        <end position="653"/>
    </location>
</feature>
<gene>
    <name evidence="2" type="ORF">BLNAU_14756</name>
</gene>
<feature type="compositionally biased region" description="Basic and acidic residues" evidence="1">
    <location>
        <begin position="2501"/>
        <end position="2517"/>
    </location>
</feature>
<reference evidence="2 3" key="1">
    <citation type="journal article" date="2022" name="bioRxiv">
        <title>Genomics of Preaxostyla Flagellates Illuminates Evolutionary Transitions and the Path Towards Mitochondrial Loss.</title>
        <authorList>
            <person name="Novak L.V.F."/>
            <person name="Treitli S.C."/>
            <person name="Pyrih J."/>
            <person name="Halakuc P."/>
            <person name="Pipaliya S.V."/>
            <person name="Vacek V."/>
            <person name="Brzon O."/>
            <person name="Soukal P."/>
            <person name="Eme L."/>
            <person name="Dacks J.B."/>
            <person name="Karnkowska A."/>
            <person name="Elias M."/>
            <person name="Hampl V."/>
        </authorList>
    </citation>
    <scope>NUCLEOTIDE SEQUENCE [LARGE SCALE GENOMIC DNA]</scope>
    <source>
        <strain evidence="2">NAU3</strain>
        <tissue evidence="2">Gut</tissue>
    </source>
</reference>
<feature type="compositionally biased region" description="Polar residues" evidence="1">
    <location>
        <begin position="654"/>
        <end position="672"/>
    </location>
</feature>
<evidence type="ECO:0000313" key="3">
    <source>
        <dbReference type="Proteomes" id="UP001281761"/>
    </source>
</evidence>
<feature type="compositionally biased region" description="Basic and acidic residues" evidence="1">
    <location>
        <begin position="39"/>
        <end position="105"/>
    </location>
</feature>
<feature type="compositionally biased region" description="Basic and acidic residues" evidence="1">
    <location>
        <begin position="901"/>
        <end position="910"/>
    </location>
</feature>